<dbReference type="Proteomes" id="UP000241421">
    <property type="component" value="Unassembled WGS sequence"/>
</dbReference>
<evidence type="ECO:0000313" key="2">
    <source>
        <dbReference type="Proteomes" id="UP000241421"/>
    </source>
</evidence>
<comment type="caution">
    <text evidence="1">The sequence shown here is derived from an EMBL/GenBank/DDBJ whole genome shotgun (WGS) entry which is preliminary data.</text>
</comment>
<dbReference type="OrthoDB" id="9902890at2"/>
<dbReference type="AlphaFoldDB" id="A0A2U2I675"/>
<proteinExistence type="predicted"/>
<keyword evidence="2" id="KW-1185">Reference proteome</keyword>
<protein>
    <submittedName>
        <fullName evidence="1">Uncharacterized protein</fullName>
    </submittedName>
</protein>
<name>A0A2U2I675_9BURK</name>
<organism evidence="1 2">
    <name type="scientific">Massilia glaciei</name>
    <dbReference type="NCBI Taxonomy" id="1524097"/>
    <lineage>
        <taxon>Bacteria</taxon>
        <taxon>Pseudomonadati</taxon>
        <taxon>Pseudomonadota</taxon>
        <taxon>Betaproteobacteria</taxon>
        <taxon>Burkholderiales</taxon>
        <taxon>Oxalobacteraceae</taxon>
        <taxon>Telluria group</taxon>
        <taxon>Massilia</taxon>
    </lineage>
</organism>
<reference evidence="1 2" key="1">
    <citation type="submission" date="2018-04" db="EMBL/GenBank/DDBJ databases">
        <title>Massilia violaceinigra sp. nov., a novel purple-pigmented bacterium isolated from Tianshan glacier, Xinjiang, China.</title>
        <authorList>
            <person name="Wang H."/>
        </authorList>
    </citation>
    <scope>NUCLEOTIDE SEQUENCE [LARGE SCALE GENOMIC DNA]</scope>
    <source>
        <strain evidence="1 2">B448-2</strain>
    </source>
</reference>
<dbReference type="RefSeq" id="WP_106756011.1">
    <property type="nucleotide sequence ID" value="NZ_PXWF02000042.1"/>
</dbReference>
<evidence type="ECO:0000313" key="1">
    <source>
        <dbReference type="EMBL" id="PWF55155.1"/>
    </source>
</evidence>
<sequence length="99" mass="11261">MLENFIDITNNVISEDGFEEFLPTLLFPDRNEVIVLGDLPVADNHELFAQEWIAKVVKPQENYLIAYRVDSKHFKVIANLDGAIEERTCRLGGNGLEEV</sequence>
<accession>A0A2U2I675</accession>
<gene>
    <name evidence="1" type="ORF">C7C56_002965</name>
</gene>
<dbReference type="EMBL" id="PXWF02000042">
    <property type="protein sequence ID" value="PWF55155.1"/>
    <property type="molecule type" value="Genomic_DNA"/>
</dbReference>